<sequence length="145" mass="16352">MAVESAIQQLRLNELLEHAVTKPNALILVITVVNLCRRDLTLASRGVRIAVTHLTPFLPIRSYGGLAAKVSVLPIRCAAQGQDAYAWLHVMRMHRLQQWPSRFCCDPFVPFALSGHFHFELCLLDPETLKRTHKGIVLNGKQFKT</sequence>
<protein>
    <submittedName>
        <fullName evidence="1">Uncharacterized protein</fullName>
    </submittedName>
</protein>
<keyword evidence="2" id="KW-1185">Reference proteome</keyword>
<dbReference type="EMBL" id="JASCZI010000058">
    <property type="protein sequence ID" value="MED6107969.1"/>
    <property type="molecule type" value="Genomic_DNA"/>
</dbReference>
<accession>A0ABU6Q7Z4</accession>
<name>A0ABU6Q7Z4_9FABA</name>
<organism evidence="1 2">
    <name type="scientific">Stylosanthes scabra</name>
    <dbReference type="NCBI Taxonomy" id="79078"/>
    <lineage>
        <taxon>Eukaryota</taxon>
        <taxon>Viridiplantae</taxon>
        <taxon>Streptophyta</taxon>
        <taxon>Embryophyta</taxon>
        <taxon>Tracheophyta</taxon>
        <taxon>Spermatophyta</taxon>
        <taxon>Magnoliopsida</taxon>
        <taxon>eudicotyledons</taxon>
        <taxon>Gunneridae</taxon>
        <taxon>Pentapetalae</taxon>
        <taxon>rosids</taxon>
        <taxon>fabids</taxon>
        <taxon>Fabales</taxon>
        <taxon>Fabaceae</taxon>
        <taxon>Papilionoideae</taxon>
        <taxon>50 kb inversion clade</taxon>
        <taxon>dalbergioids sensu lato</taxon>
        <taxon>Dalbergieae</taxon>
        <taxon>Pterocarpus clade</taxon>
        <taxon>Stylosanthes</taxon>
    </lineage>
</organism>
<comment type="caution">
    <text evidence="1">The sequence shown here is derived from an EMBL/GenBank/DDBJ whole genome shotgun (WGS) entry which is preliminary data.</text>
</comment>
<evidence type="ECO:0000313" key="2">
    <source>
        <dbReference type="Proteomes" id="UP001341840"/>
    </source>
</evidence>
<reference evidence="1 2" key="1">
    <citation type="journal article" date="2023" name="Plants (Basel)">
        <title>Bridging the Gap: Combining Genomics and Transcriptomics Approaches to Understand Stylosanthes scabra, an Orphan Legume from the Brazilian Caatinga.</title>
        <authorList>
            <person name="Ferreira-Neto J.R.C."/>
            <person name="da Silva M.D."/>
            <person name="Binneck E."/>
            <person name="de Melo N.F."/>
            <person name="da Silva R.H."/>
            <person name="de Melo A.L.T.M."/>
            <person name="Pandolfi V."/>
            <person name="Bustamante F.O."/>
            <person name="Brasileiro-Vidal A.C."/>
            <person name="Benko-Iseppon A.M."/>
        </authorList>
    </citation>
    <scope>NUCLEOTIDE SEQUENCE [LARGE SCALE GENOMIC DNA]</scope>
    <source>
        <tissue evidence="1">Leaves</tissue>
    </source>
</reference>
<gene>
    <name evidence="1" type="ORF">PIB30_018997</name>
</gene>
<dbReference type="Proteomes" id="UP001341840">
    <property type="component" value="Unassembled WGS sequence"/>
</dbReference>
<evidence type="ECO:0000313" key="1">
    <source>
        <dbReference type="EMBL" id="MED6107969.1"/>
    </source>
</evidence>
<proteinExistence type="predicted"/>